<dbReference type="GO" id="GO:0006629">
    <property type="term" value="P:lipid metabolic process"/>
    <property type="evidence" value="ECO:0007669"/>
    <property type="project" value="InterPro"/>
</dbReference>
<sequence>MSDSTYNTCVKVSTRYSLFLIVVFFSLAIPNFSQAFTAVTQDISTDTTWTTEQSPYHISENISIATGTSLIIEPGVVVKFSDSQGLTIRGSLSVVGTSDLPIYFTSIHDDSVGGDSNGNGSTTAPGTSRKSSIGNIPTRWGSIIFEAESTGNLDNVIVRYSGYDRRVTPLPAIYNIGGNVQISNGHIDDNGYFGIGQLSGSLSLSDSILEDQQVGVSIKDGDVSITRNNFSDINGFGLMLDGSGDISFTENTFNGGHIAVTLWLSGSRKLTHYGNSASDNYINGILLEGPVLADTELSGGDLPYVISAVGGSDAGTGDLSFPNQHDLTVGTDISLTFLNQAVVKLEDDATLDVMGTLNLIGKQDQPIIVTSLYDNSLGGVVWDQSGSNSPSVNRWGHISIAPDASVNLNYVELHYGGDSRFNSSSVIFNQGGLLDIENSVFKNNLSYGIRHQGGTTNVFNTVLEGHSTYGIFNETDTEINAVNNYWGDSSGPRHATLNPQGLGDAVSDNVAFIPWLDALPGTEPECCSSVLFLPGIMGTELFEGADKRWEPEGESDVERLFLDETGKSLNDITIGDVIDTFDGPAIFSADLYKSFLNDLEVKKQEDFIDDYDAYGYDWRLSLSDILASGELENRIRELATASKSKKVTIVAHSNGGLLAKALVNELGGEAAGLVDQIILVGVPQLGTPQAIGSLLHGYDSGIPTFYSDAQARDFAFNSPFTYNLLPHDSYSNNAGVSVSTPLVTFDNGEATQVFVDTYGSEIYSGNQLREFLAGTDGRTSPDYDDLVNPSKANNALLQAAVSQQTSVGHLWQAPEGVKVYQIAGVGELTVAGIEYQTINLCLSVVNGATGWYCNTGTKTLGYKPIRVLDGDATVVEPSALAMQEDENVKRWWIDLKEYNKILFGQVTKPIFRTEHKDLLEISEVRNLIWNNLIGTSTAMDYQFISANKPGLGLDKRLTFTLHSPLSLSYNENDGTVVDESSPYGRYSQYKRYGEVQIIDIYNDEEGTIVMQGEKTGSFTLEVEESDGEEITSTITYAGIPSSTSTVASIEVGGTNIDDTASLQVDYDGDGETDFMLESAVDETVALPDEPPSEPTVEELESQFKTYVNDNLTNKSVKKSLVRQIDQFYKQYQQQEKLKSKSPFFAKLFQNNFMLRLRLQALERQIDLYASWNRVPIETSEELNRLISLMINKL</sequence>
<gene>
    <name evidence="4" type="ORF">COU14_01580</name>
</gene>
<dbReference type="GO" id="GO:0008374">
    <property type="term" value="F:O-acyltransferase activity"/>
    <property type="evidence" value="ECO:0007669"/>
    <property type="project" value="InterPro"/>
</dbReference>
<dbReference type="PANTHER" id="PTHR11440">
    <property type="entry name" value="LECITHIN-CHOLESTEROL ACYLTRANSFERASE-RELATED"/>
    <property type="match status" value="1"/>
</dbReference>
<dbReference type="InterPro" id="IPR039448">
    <property type="entry name" value="Beta_helix"/>
</dbReference>
<evidence type="ECO:0000313" key="4">
    <source>
        <dbReference type="EMBL" id="PIR85954.1"/>
    </source>
</evidence>
<feature type="region of interest" description="Disordered" evidence="1">
    <location>
        <begin position="114"/>
        <end position="133"/>
    </location>
</feature>
<feature type="chain" id="PRO_5013614658" description="Right handed beta helix domain-containing protein" evidence="2">
    <location>
        <begin position="36"/>
        <end position="1193"/>
    </location>
</feature>
<dbReference type="Gene3D" id="3.40.50.1820">
    <property type="entry name" value="alpha/beta hydrolase"/>
    <property type="match status" value="1"/>
</dbReference>
<dbReference type="SUPFAM" id="SSF53474">
    <property type="entry name" value="alpha/beta-Hydrolases"/>
    <property type="match status" value="1"/>
</dbReference>
<comment type="caution">
    <text evidence="4">The sequence shown here is derived from an EMBL/GenBank/DDBJ whole genome shotgun (WGS) entry which is preliminary data.</text>
</comment>
<feature type="signal peptide" evidence="2">
    <location>
        <begin position="1"/>
        <end position="35"/>
    </location>
</feature>
<dbReference type="Pfam" id="PF02450">
    <property type="entry name" value="LCAT"/>
    <property type="match status" value="1"/>
</dbReference>
<name>A0A2H0UHR1_9BACT</name>
<organism evidence="4 5">
    <name type="scientific">Candidatus Kaiserbacteria bacterium CG10_big_fil_rev_8_21_14_0_10_44_10</name>
    <dbReference type="NCBI Taxonomy" id="1974606"/>
    <lineage>
        <taxon>Bacteria</taxon>
        <taxon>Candidatus Kaiseribacteriota</taxon>
    </lineage>
</organism>
<dbReference type="Gene3D" id="2.160.20.10">
    <property type="entry name" value="Single-stranded right-handed beta-helix, Pectin lyase-like"/>
    <property type="match status" value="1"/>
</dbReference>
<feature type="compositionally biased region" description="Polar residues" evidence="1">
    <location>
        <begin position="122"/>
        <end position="133"/>
    </location>
</feature>
<dbReference type="AlphaFoldDB" id="A0A2H0UHR1"/>
<keyword evidence="2" id="KW-0732">Signal</keyword>
<dbReference type="InterPro" id="IPR029058">
    <property type="entry name" value="AB_hydrolase_fold"/>
</dbReference>
<dbReference type="InterPro" id="IPR012334">
    <property type="entry name" value="Pectin_lyas_fold"/>
</dbReference>
<evidence type="ECO:0000259" key="3">
    <source>
        <dbReference type="Pfam" id="PF13229"/>
    </source>
</evidence>
<protein>
    <recommendedName>
        <fullName evidence="3">Right handed beta helix domain-containing protein</fullName>
    </recommendedName>
</protein>
<reference evidence="5" key="1">
    <citation type="submission" date="2017-09" db="EMBL/GenBank/DDBJ databases">
        <title>Depth-based differentiation of microbial function through sediment-hosted aquifers and enrichment of novel symbionts in the deep terrestrial subsurface.</title>
        <authorList>
            <person name="Probst A.J."/>
            <person name="Ladd B."/>
            <person name="Jarett J.K."/>
            <person name="Geller-Mcgrath D.E."/>
            <person name="Sieber C.M.K."/>
            <person name="Emerson J.B."/>
            <person name="Anantharaman K."/>
            <person name="Thomas B.C."/>
            <person name="Malmstrom R."/>
            <person name="Stieglmeier M."/>
            <person name="Klingl A."/>
            <person name="Woyke T."/>
            <person name="Ryan C.M."/>
            <person name="Banfield J.F."/>
        </authorList>
    </citation>
    <scope>NUCLEOTIDE SEQUENCE [LARGE SCALE GENOMIC DNA]</scope>
</reference>
<proteinExistence type="predicted"/>
<accession>A0A2H0UHR1</accession>
<evidence type="ECO:0000256" key="1">
    <source>
        <dbReference type="SAM" id="MobiDB-lite"/>
    </source>
</evidence>
<feature type="domain" description="Right handed beta helix" evidence="3">
    <location>
        <begin position="177"/>
        <end position="287"/>
    </location>
</feature>
<dbReference type="SUPFAM" id="SSF51126">
    <property type="entry name" value="Pectin lyase-like"/>
    <property type="match status" value="1"/>
</dbReference>
<dbReference type="InterPro" id="IPR011050">
    <property type="entry name" value="Pectin_lyase_fold/virulence"/>
</dbReference>
<dbReference type="EMBL" id="PFBG01000017">
    <property type="protein sequence ID" value="PIR85954.1"/>
    <property type="molecule type" value="Genomic_DNA"/>
</dbReference>
<dbReference type="InterPro" id="IPR003386">
    <property type="entry name" value="LACT/PDAT_acylTrfase"/>
</dbReference>
<dbReference type="Proteomes" id="UP000229612">
    <property type="component" value="Unassembled WGS sequence"/>
</dbReference>
<dbReference type="Pfam" id="PF13229">
    <property type="entry name" value="Beta_helix"/>
    <property type="match status" value="1"/>
</dbReference>
<evidence type="ECO:0000256" key="2">
    <source>
        <dbReference type="SAM" id="SignalP"/>
    </source>
</evidence>
<evidence type="ECO:0000313" key="5">
    <source>
        <dbReference type="Proteomes" id="UP000229612"/>
    </source>
</evidence>